<evidence type="ECO:0000256" key="13">
    <source>
        <dbReference type="ARBA" id="ARBA00023136"/>
    </source>
</evidence>
<keyword evidence="9" id="KW-0833">Ubl conjugation pathway</keyword>
<evidence type="ECO:0000256" key="3">
    <source>
        <dbReference type="ARBA" id="ARBA00008704"/>
    </source>
</evidence>
<evidence type="ECO:0000256" key="9">
    <source>
        <dbReference type="ARBA" id="ARBA00022786"/>
    </source>
</evidence>
<keyword evidence="16" id="KW-1185">Reference proteome</keyword>
<dbReference type="EnsemblMetazoa" id="G21074.3">
    <property type="protein sequence ID" value="G21074.3:cds"/>
    <property type="gene ID" value="G21074"/>
</dbReference>
<keyword evidence="14" id="KW-0576">Peroxisome</keyword>
<evidence type="ECO:0000256" key="8">
    <source>
        <dbReference type="ARBA" id="ARBA00022771"/>
    </source>
</evidence>
<evidence type="ECO:0000256" key="12">
    <source>
        <dbReference type="ARBA" id="ARBA00022989"/>
    </source>
</evidence>
<evidence type="ECO:0000256" key="11">
    <source>
        <dbReference type="ARBA" id="ARBA00022927"/>
    </source>
</evidence>
<keyword evidence="13" id="KW-0472">Membrane</keyword>
<proteinExistence type="inferred from homology"/>
<keyword evidence="10" id="KW-0862">Zinc</keyword>
<evidence type="ECO:0000256" key="7">
    <source>
        <dbReference type="ARBA" id="ARBA00022723"/>
    </source>
</evidence>
<keyword evidence="11" id="KW-0653">Protein transport</keyword>
<dbReference type="AlphaFoldDB" id="A0A8W8JUR1"/>
<keyword evidence="12" id="KW-1133">Transmembrane helix</keyword>
<evidence type="ECO:0000256" key="2">
    <source>
        <dbReference type="ARBA" id="ARBA00004906"/>
    </source>
</evidence>
<comment type="subcellular location">
    <subcellularLocation>
        <location evidence="1">Peroxisome membrane</location>
        <topology evidence="1">Multi-pass membrane protein</topology>
    </subcellularLocation>
</comment>
<name>A0A8W8JUR1_MAGGI</name>
<keyword evidence="5" id="KW-0808">Transferase</keyword>
<dbReference type="GO" id="GO:0016740">
    <property type="term" value="F:transferase activity"/>
    <property type="evidence" value="ECO:0007669"/>
    <property type="project" value="UniProtKB-KW"/>
</dbReference>
<protein>
    <submittedName>
        <fullName evidence="15">Uncharacterized protein</fullName>
    </submittedName>
</protein>
<evidence type="ECO:0000256" key="5">
    <source>
        <dbReference type="ARBA" id="ARBA00022679"/>
    </source>
</evidence>
<evidence type="ECO:0000256" key="10">
    <source>
        <dbReference type="ARBA" id="ARBA00022833"/>
    </source>
</evidence>
<dbReference type="Proteomes" id="UP000005408">
    <property type="component" value="Unassembled WGS sequence"/>
</dbReference>
<dbReference type="GO" id="GO:0005778">
    <property type="term" value="C:peroxisomal membrane"/>
    <property type="evidence" value="ECO:0007669"/>
    <property type="project" value="UniProtKB-SubCell"/>
</dbReference>
<organism evidence="15 16">
    <name type="scientific">Magallana gigas</name>
    <name type="common">Pacific oyster</name>
    <name type="synonym">Crassostrea gigas</name>
    <dbReference type="NCBI Taxonomy" id="29159"/>
    <lineage>
        <taxon>Eukaryota</taxon>
        <taxon>Metazoa</taxon>
        <taxon>Spiralia</taxon>
        <taxon>Lophotrochozoa</taxon>
        <taxon>Mollusca</taxon>
        <taxon>Bivalvia</taxon>
        <taxon>Autobranchia</taxon>
        <taxon>Pteriomorphia</taxon>
        <taxon>Ostreida</taxon>
        <taxon>Ostreoidea</taxon>
        <taxon>Ostreidae</taxon>
        <taxon>Magallana</taxon>
    </lineage>
</organism>
<keyword evidence="6" id="KW-0812">Transmembrane</keyword>
<evidence type="ECO:0000256" key="4">
    <source>
        <dbReference type="ARBA" id="ARBA00022448"/>
    </source>
</evidence>
<comment type="similarity">
    <text evidence="3">Belongs to the pex2/pex10/pex12 family.</text>
</comment>
<dbReference type="PANTHER" id="PTHR48178">
    <property type="entry name" value="PEROXISOME BIOGENESIS FACTOR 2"/>
    <property type="match status" value="1"/>
</dbReference>
<dbReference type="GO" id="GO:0016558">
    <property type="term" value="P:protein import into peroxisome matrix"/>
    <property type="evidence" value="ECO:0007669"/>
    <property type="project" value="InterPro"/>
</dbReference>
<keyword evidence="8" id="KW-0863">Zinc-finger</keyword>
<evidence type="ECO:0000313" key="16">
    <source>
        <dbReference type="Proteomes" id="UP000005408"/>
    </source>
</evidence>
<keyword evidence="4" id="KW-0813">Transport</keyword>
<evidence type="ECO:0000313" key="15">
    <source>
        <dbReference type="EnsemblMetazoa" id="G21074.3:cds"/>
    </source>
</evidence>
<comment type="pathway">
    <text evidence="2">Protein modification; protein ubiquitination.</text>
</comment>
<dbReference type="PANTHER" id="PTHR48178:SF1">
    <property type="entry name" value="PEROXISOME BIOGENESIS FACTOR 2"/>
    <property type="match status" value="1"/>
</dbReference>
<dbReference type="InterPro" id="IPR025654">
    <property type="entry name" value="PEX2/10"/>
</dbReference>
<reference evidence="15" key="1">
    <citation type="submission" date="2022-08" db="UniProtKB">
        <authorList>
            <consortium name="EnsemblMetazoa"/>
        </authorList>
    </citation>
    <scope>IDENTIFICATION</scope>
    <source>
        <strain evidence="15">05x7-T-G4-1.051#20</strain>
    </source>
</reference>
<evidence type="ECO:0000256" key="1">
    <source>
        <dbReference type="ARBA" id="ARBA00004585"/>
    </source>
</evidence>
<keyword evidence="7" id="KW-0479">Metal-binding</keyword>
<evidence type="ECO:0000256" key="14">
    <source>
        <dbReference type="ARBA" id="ARBA00023140"/>
    </source>
</evidence>
<dbReference type="GO" id="GO:0008270">
    <property type="term" value="F:zinc ion binding"/>
    <property type="evidence" value="ECO:0007669"/>
    <property type="project" value="UniProtKB-KW"/>
</dbReference>
<accession>A0A8W8JUR1</accession>
<evidence type="ECO:0000256" key="6">
    <source>
        <dbReference type="ARBA" id="ARBA00022692"/>
    </source>
</evidence>
<sequence>MADSLEKTPALRVSQLDASELDSEVVHIVKAQLNKLFKYHKSNILVTYDPEVSALIKTLIWRLTYMITIWESVAVDCTLSSSEVYRYFC</sequence>